<dbReference type="Proteomes" id="UP000280296">
    <property type="component" value="Unassembled WGS sequence"/>
</dbReference>
<proteinExistence type="predicted"/>
<dbReference type="PROSITE" id="PS50949">
    <property type="entry name" value="HTH_GNTR"/>
    <property type="match status" value="1"/>
</dbReference>
<dbReference type="Pfam" id="PF07729">
    <property type="entry name" value="FCD"/>
    <property type="match status" value="1"/>
</dbReference>
<dbReference type="InterPro" id="IPR036388">
    <property type="entry name" value="WH-like_DNA-bd_sf"/>
</dbReference>
<evidence type="ECO:0000256" key="3">
    <source>
        <dbReference type="ARBA" id="ARBA00023163"/>
    </source>
</evidence>
<dbReference type="SUPFAM" id="SSF48008">
    <property type="entry name" value="GntR ligand-binding domain-like"/>
    <property type="match status" value="1"/>
</dbReference>
<protein>
    <submittedName>
        <fullName evidence="5">GntR family transcriptional regulator</fullName>
    </submittedName>
</protein>
<keyword evidence="2" id="KW-0238">DNA-binding</keyword>
<dbReference type="Gene3D" id="1.20.120.530">
    <property type="entry name" value="GntR ligand-binding domain-like"/>
    <property type="match status" value="1"/>
</dbReference>
<accession>A0A432MCC5</accession>
<dbReference type="Pfam" id="PF00392">
    <property type="entry name" value="GntR"/>
    <property type="match status" value="1"/>
</dbReference>
<keyword evidence="6" id="KW-1185">Reference proteome</keyword>
<evidence type="ECO:0000313" key="5">
    <source>
        <dbReference type="EMBL" id="RUL81767.1"/>
    </source>
</evidence>
<evidence type="ECO:0000256" key="1">
    <source>
        <dbReference type="ARBA" id="ARBA00023015"/>
    </source>
</evidence>
<dbReference type="EMBL" id="RYZH01000084">
    <property type="protein sequence ID" value="RUL81767.1"/>
    <property type="molecule type" value="Genomic_DNA"/>
</dbReference>
<name>A0A432MCC5_9BACT</name>
<keyword evidence="1" id="KW-0805">Transcription regulation</keyword>
<reference evidence="5 6" key="1">
    <citation type="submission" date="2018-12" db="EMBL/GenBank/DDBJ databases">
        <authorList>
            <person name="Toschakov S.V."/>
        </authorList>
    </citation>
    <scope>NUCLEOTIDE SEQUENCE [LARGE SCALE GENOMIC DNA]</scope>
    <source>
        <strain evidence="5 6">GM2012</strain>
    </source>
</reference>
<reference evidence="5 6" key="2">
    <citation type="submission" date="2019-01" db="EMBL/GenBank/DDBJ databases">
        <title>Tautonia sociabilis, a novel thermotolerant planctomycete of Isosphaeraceae family, isolated from a 4000 m deep subterranean habitat.</title>
        <authorList>
            <person name="Kovaleva O.L."/>
            <person name="Elcheninov A.G."/>
            <person name="Van Heerden E."/>
            <person name="Toshchakov S.V."/>
            <person name="Novikov A."/>
            <person name="Bonch-Osmolovskaya E.A."/>
            <person name="Kublanov I.V."/>
        </authorList>
    </citation>
    <scope>NUCLEOTIDE SEQUENCE [LARGE SCALE GENOMIC DNA]</scope>
    <source>
        <strain evidence="5 6">GM2012</strain>
    </source>
</reference>
<dbReference type="PANTHER" id="PTHR43537:SF5">
    <property type="entry name" value="UXU OPERON TRANSCRIPTIONAL REGULATOR"/>
    <property type="match status" value="1"/>
</dbReference>
<dbReference type="SMART" id="SM00895">
    <property type="entry name" value="FCD"/>
    <property type="match status" value="1"/>
</dbReference>
<dbReference type="GO" id="GO:0003700">
    <property type="term" value="F:DNA-binding transcription factor activity"/>
    <property type="evidence" value="ECO:0007669"/>
    <property type="project" value="InterPro"/>
</dbReference>
<evidence type="ECO:0000259" key="4">
    <source>
        <dbReference type="PROSITE" id="PS50949"/>
    </source>
</evidence>
<dbReference type="Gene3D" id="1.10.10.10">
    <property type="entry name" value="Winged helix-like DNA-binding domain superfamily/Winged helix DNA-binding domain"/>
    <property type="match status" value="1"/>
</dbReference>
<dbReference type="SMART" id="SM00345">
    <property type="entry name" value="HTH_GNTR"/>
    <property type="match status" value="1"/>
</dbReference>
<organism evidence="5 6">
    <name type="scientific">Tautonia sociabilis</name>
    <dbReference type="NCBI Taxonomy" id="2080755"/>
    <lineage>
        <taxon>Bacteria</taxon>
        <taxon>Pseudomonadati</taxon>
        <taxon>Planctomycetota</taxon>
        <taxon>Planctomycetia</taxon>
        <taxon>Isosphaerales</taxon>
        <taxon>Isosphaeraceae</taxon>
        <taxon>Tautonia</taxon>
    </lineage>
</organism>
<feature type="domain" description="HTH gntR-type" evidence="4">
    <location>
        <begin position="19"/>
        <end position="86"/>
    </location>
</feature>
<keyword evidence="3" id="KW-0804">Transcription</keyword>
<gene>
    <name evidence="5" type="ORF">TsocGM_24555</name>
</gene>
<sequence length="241" mass="26928">MSDAELSFTPPPWPHDSKPVAYELVAFQLRTAILAGVYRPGDAILRGRVAKLLGVSLTPVREAMRTLEAEGLLRITPQLTVLVDVVHRDEPRELLAATLILETYAARELTARGRDIGELESLQRSMRELVADPSPGGRVRFVDLDVAFHRGIARLAGLANVELLLGRLRNRTRILVSLDELTEERRAVVLDEHEAVLSALRSRDPAAVADAVRMHVVNRAGRWFKDHADYLRTLEIDDPRT</sequence>
<dbReference type="OrthoDB" id="114741at2"/>
<dbReference type="PANTHER" id="PTHR43537">
    <property type="entry name" value="TRANSCRIPTIONAL REGULATOR, GNTR FAMILY"/>
    <property type="match status" value="1"/>
</dbReference>
<dbReference type="GO" id="GO:0003677">
    <property type="term" value="F:DNA binding"/>
    <property type="evidence" value="ECO:0007669"/>
    <property type="project" value="UniProtKB-KW"/>
</dbReference>
<dbReference type="InterPro" id="IPR008920">
    <property type="entry name" value="TF_FadR/GntR_C"/>
</dbReference>
<dbReference type="InterPro" id="IPR011711">
    <property type="entry name" value="GntR_C"/>
</dbReference>
<comment type="caution">
    <text evidence="5">The sequence shown here is derived from an EMBL/GenBank/DDBJ whole genome shotgun (WGS) entry which is preliminary data.</text>
</comment>
<evidence type="ECO:0000313" key="6">
    <source>
        <dbReference type="Proteomes" id="UP000280296"/>
    </source>
</evidence>
<dbReference type="InterPro" id="IPR000524">
    <property type="entry name" value="Tscrpt_reg_HTH_GntR"/>
</dbReference>
<evidence type="ECO:0000256" key="2">
    <source>
        <dbReference type="ARBA" id="ARBA00023125"/>
    </source>
</evidence>
<dbReference type="SUPFAM" id="SSF46785">
    <property type="entry name" value="Winged helix' DNA-binding domain"/>
    <property type="match status" value="1"/>
</dbReference>
<dbReference type="RefSeq" id="WP_126728101.1">
    <property type="nucleotide sequence ID" value="NZ_RYZH01000084.1"/>
</dbReference>
<dbReference type="AlphaFoldDB" id="A0A432MCC5"/>
<dbReference type="InterPro" id="IPR036390">
    <property type="entry name" value="WH_DNA-bd_sf"/>
</dbReference>